<dbReference type="AlphaFoldDB" id="A0A1S3C577"/>
<feature type="transmembrane region" description="Helical" evidence="2">
    <location>
        <begin position="6"/>
        <end position="30"/>
    </location>
</feature>
<evidence type="ECO:0000256" key="1">
    <source>
        <dbReference type="SAM" id="MobiDB-lite"/>
    </source>
</evidence>
<dbReference type="Gramene" id="MELO3C020649.2.1">
    <property type="protein sequence ID" value="MELO3C020649.2.1"/>
    <property type="gene ID" value="MELO3C020649.2"/>
</dbReference>
<gene>
    <name evidence="4" type="primary">LOC103497168</name>
</gene>
<proteinExistence type="predicted"/>
<organism evidence="3 4">
    <name type="scientific">Cucumis melo</name>
    <name type="common">Muskmelon</name>
    <dbReference type="NCBI Taxonomy" id="3656"/>
    <lineage>
        <taxon>Eukaryota</taxon>
        <taxon>Viridiplantae</taxon>
        <taxon>Streptophyta</taxon>
        <taxon>Embryophyta</taxon>
        <taxon>Tracheophyta</taxon>
        <taxon>Spermatophyta</taxon>
        <taxon>Magnoliopsida</taxon>
        <taxon>eudicotyledons</taxon>
        <taxon>Gunneridae</taxon>
        <taxon>Pentapetalae</taxon>
        <taxon>rosids</taxon>
        <taxon>fabids</taxon>
        <taxon>Cucurbitales</taxon>
        <taxon>Cucurbitaceae</taxon>
        <taxon>Benincaseae</taxon>
        <taxon>Cucumis</taxon>
    </lineage>
</organism>
<feature type="region of interest" description="Disordered" evidence="1">
    <location>
        <begin position="236"/>
        <end position="259"/>
    </location>
</feature>
<keyword evidence="2" id="KW-1133">Transmembrane helix</keyword>
<accession>A0A1S3C577</accession>
<dbReference type="PANTHER" id="PTHR34054:SF6">
    <property type="entry name" value="TRANSMEMBRANE PROTEIN"/>
    <property type="match status" value="1"/>
</dbReference>
<feature type="compositionally biased region" description="Basic and acidic residues" evidence="1">
    <location>
        <begin position="236"/>
        <end position="246"/>
    </location>
</feature>
<evidence type="ECO:0000256" key="2">
    <source>
        <dbReference type="SAM" id="Phobius"/>
    </source>
</evidence>
<feature type="compositionally biased region" description="Low complexity" evidence="1">
    <location>
        <begin position="248"/>
        <end position="259"/>
    </location>
</feature>
<reference evidence="4" key="1">
    <citation type="submission" date="2025-08" db="UniProtKB">
        <authorList>
            <consortium name="RefSeq"/>
        </authorList>
    </citation>
    <scope>IDENTIFICATION</scope>
    <source>
        <tissue evidence="4">Stem</tissue>
    </source>
</reference>
<keyword evidence="2" id="KW-0472">Membrane</keyword>
<dbReference type="RefSeq" id="XP_008457488.2">
    <property type="nucleotide sequence ID" value="XM_008459266.3"/>
</dbReference>
<protein>
    <submittedName>
        <fullName evidence="4">Uncharacterized protein LOC103497168</fullName>
    </submittedName>
</protein>
<dbReference type="Proteomes" id="UP001652600">
    <property type="component" value="Chromosome 12"/>
</dbReference>
<dbReference type="InterPro" id="IPR045884">
    <property type="entry name" value="At5g59350-like"/>
</dbReference>
<dbReference type="KEGG" id="cmo:103497168"/>
<dbReference type="eggNOG" id="ENOG502QXRC">
    <property type="taxonomic scope" value="Eukaryota"/>
</dbReference>
<evidence type="ECO:0000313" key="3">
    <source>
        <dbReference type="Proteomes" id="UP001652600"/>
    </source>
</evidence>
<dbReference type="GeneID" id="103497168"/>
<dbReference type="PANTHER" id="PTHR34054">
    <property type="entry name" value="EXPRESSED PROTEIN"/>
    <property type="match status" value="1"/>
</dbReference>
<name>A0A1S3C577_CUCME</name>
<sequence length="275" mass="31587">MASSSWLYIGLGIVLGFLFLGILTELYYLLCRKNKRINDTSEVEEDNHHHFTKQPSRRLIPTETQNPPENRRGFDAELGSGEVSLLKTTGREEEDEDEDEDEETEDDLELHGIYNLAGQPRFLFTINEETKEDLESEDGKSRKGSRNRSLSDIIAAIETPFFTPMASPPLKASSPLSLNLESYNYKVHGFNPLFESSEELEQNLTRLRSSPPPKFKFLRDAEEKLYRRLMEEAQRKTEIPKNERKVINNNNNNNNQRFIYSSSSSQVLPLISSPP</sequence>
<feature type="region of interest" description="Disordered" evidence="1">
    <location>
        <begin position="41"/>
        <end position="107"/>
    </location>
</feature>
<dbReference type="InParanoid" id="A0A1S3C577"/>
<evidence type="ECO:0000313" key="4">
    <source>
        <dbReference type="RefSeq" id="XP_008457488.2"/>
    </source>
</evidence>
<keyword evidence="3" id="KW-1185">Reference proteome</keyword>
<keyword evidence="2" id="KW-0812">Transmembrane</keyword>
<feature type="compositionally biased region" description="Acidic residues" evidence="1">
    <location>
        <begin position="92"/>
        <end position="107"/>
    </location>
</feature>